<proteinExistence type="predicted"/>
<reference evidence="1 2" key="1">
    <citation type="submission" date="2024-06" db="EMBL/GenBank/DDBJ databases">
        <title>The Natural Products Discovery Center: Release of the First 8490 Sequenced Strains for Exploring Actinobacteria Biosynthetic Diversity.</title>
        <authorList>
            <person name="Kalkreuter E."/>
            <person name="Kautsar S.A."/>
            <person name="Yang D."/>
            <person name="Bader C.D."/>
            <person name="Teijaro C.N."/>
            <person name="Fluegel L."/>
            <person name="Davis C.M."/>
            <person name="Simpson J.R."/>
            <person name="Lauterbach L."/>
            <person name="Steele A.D."/>
            <person name="Gui C."/>
            <person name="Meng S."/>
            <person name="Li G."/>
            <person name="Viehrig K."/>
            <person name="Ye F."/>
            <person name="Su P."/>
            <person name="Kiefer A.F."/>
            <person name="Nichols A."/>
            <person name="Cepeda A.J."/>
            <person name="Yan W."/>
            <person name="Fan B."/>
            <person name="Jiang Y."/>
            <person name="Adhikari A."/>
            <person name="Zheng C.-J."/>
            <person name="Schuster L."/>
            <person name="Cowan T.M."/>
            <person name="Smanski M.J."/>
            <person name="Chevrette M.G."/>
            <person name="De Carvalho L.P.S."/>
            <person name="Shen B."/>
        </authorList>
    </citation>
    <scope>NUCLEOTIDE SEQUENCE [LARGE SCALE GENOMIC DNA]</scope>
    <source>
        <strain evidence="1 2">NPDC001694</strain>
    </source>
</reference>
<accession>A0ABV1THX9</accession>
<dbReference type="SUPFAM" id="SSF141694">
    <property type="entry name" value="AF2212/PG0164-like"/>
    <property type="match status" value="1"/>
</dbReference>
<dbReference type="InterPro" id="IPR037079">
    <property type="entry name" value="AF2212/PG0164-like_sf"/>
</dbReference>
<organism evidence="1 2">
    <name type="scientific">Streptomyces sp. 900105755</name>
    <dbReference type="NCBI Taxonomy" id="3154389"/>
    <lineage>
        <taxon>Bacteria</taxon>
        <taxon>Bacillati</taxon>
        <taxon>Actinomycetota</taxon>
        <taxon>Actinomycetes</taxon>
        <taxon>Kitasatosporales</taxon>
        <taxon>Streptomycetaceae</taxon>
        <taxon>Streptomyces</taxon>
    </lineage>
</organism>
<evidence type="ECO:0000313" key="2">
    <source>
        <dbReference type="Proteomes" id="UP001490365"/>
    </source>
</evidence>
<comment type="caution">
    <text evidence="1">The sequence shown here is derived from an EMBL/GenBank/DDBJ whole genome shotgun (WGS) entry which is preliminary data.</text>
</comment>
<sequence>MRFEFGGCVVEWRGPAPYYFVPVPEEECEEVRAVAGMASYGWGVVPVEVTLGGVGGVGGLVFETSLFPKDGGYLLPLKSAVRKAQGVAAGDEVRVVMRVRVG</sequence>
<dbReference type="InterPro" id="IPR015018">
    <property type="entry name" value="DUF1905"/>
</dbReference>
<name>A0ABV1THX9_9ACTN</name>
<dbReference type="EMBL" id="JBEOZM010000008">
    <property type="protein sequence ID" value="MER6269653.1"/>
    <property type="molecule type" value="Genomic_DNA"/>
</dbReference>
<evidence type="ECO:0000313" key="1">
    <source>
        <dbReference type="EMBL" id="MER6269653.1"/>
    </source>
</evidence>
<dbReference type="Gene3D" id="2.40.30.100">
    <property type="entry name" value="AF2212/PG0164-like"/>
    <property type="match status" value="1"/>
</dbReference>
<dbReference type="RefSeq" id="WP_351958146.1">
    <property type="nucleotide sequence ID" value="NZ_JBEOZM010000008.1"/>
</dbReference>
<keyword evidence="2" id="KW-1185">Reference proteome</keyword>
<dbReference type="Pfam" id="PF08922">
    <property type="entry name" value="DUF1905"/>
    <property type="match status" value="1"/>
</dbReference>
<protein>
    <submittedName>
        <fullName evidence="1">DUF1905 domain-containing protein</fullName>
    </submittedName>
</protein>
<dbReference type="Proteomes" id="UP001490365">
    <property type="component" value="Unassembled WGS sequence"/>
</dbReference>
<gene>
    <name evidence="1" type="ORF">ABT211_20505</name>
</gene>